<dbReference type="EMBL" id="CP024047">
    <property type="protein sequence ID" value="AXR78980.1"/>
    <property type="molecule type" value="Genomic_DNA"/>
</dbReference>
<dbReference type="RefSeq" id="WP_117364987.1">
    <property type="nucleotide sequence ID" value="NZ_CP024047.1"/>
</dbReference>
<dbReference type="GeneID" id="37639436"/>
<dbReference type="Proteomes" id="UP000258707">
    <property type="component" value="Chromosome"/>
</dbReference>
<evidence type="ECO:0000313" key="2">
    <source>
        <dbReference type="Proteomes" id="UP000258707"/>
    </source>
</evidence>
<gene>
    <name evidence="1" type="ORF">AArc1_2667</name>
</gene>
<evidence type="ECO:0000313" key="1">
    <source>
        <dbReference type="EMBL" id="AXR78980.1"/>
    </source>
</evidence>
<accession>A0A346PHI5</accession>
<dbReference type="KEGG" id="nan:AArc1_2667"/>
<dbReference type="AlphaFoldDB" id="A0A346PHI5"/>
<organism evidence="1 2">
    <name type="scientific">Natrarchaeobaculum sulfurireducens</name>
    <dbReference type="NCBI Taxonomy" id="2044521"/>
    <lineage>
        <taxon>Archaea</taxon>
        <taxon>Methanobacteriati</taxon>
        <taxon>Methanobacteriota</taxon>
        <taxon>Stenosarchaea group</taxon>
        <taxon>Halobacteria</taxon>
        <taxon>Halobacteriales</taxon>
        <taxon>Natrialbaceae</taxon>
        <taxon>Natrarchaeobaculum</taxon>
    </lineage>
</organism>
<reference evidence="2" key="1">
    <citation type="submission" date="2017-10" db="EMBL/GenBank/DDBJ databases">
        <title>Phenotypic and genomic properties of facultatively anaerobic sulfur-reducing natronoarchaea from hypersaline soda lakes.</title>
        <authorList>
            <person name="Sorokin D.Y."/>
            <person name="Kublanov I.V."/>
            <person name="Roman P."/>
            <person name="Sinninghe Damste J.S."/>
            <person name="Golyshin P.N."/>
            <person name="Rojo D."/>
            <person name="Ciordia S."/>
            <person name="Mena Md.C."/>
            <person name="Ferrer M."/>
            <person name="Messina E."/>
            <person name="Smedile F."/>
            <person name="La Spada G."/>
            <person name="La Cono V."/>
            <person name="Yakimov M.M."/>
        </authorList>
    </citation>
    <scope>NUCLEOTIDE SEQUENCE [LARGE SCALE GENOMIC DNA]</scope>
    <source>
        <strain evidence="2">AArc1</strain>
    </source>
</reference>
<proteinExistence type="predicted"/>
<sequence>MTYSGNIDFDGDLTDLDMEPVVYLFDMNTGEKVGMGMVDEDGDYTISDYDDGEIMAVAVGYEDQANPVYYTDRPDINIDDSDKKGYWTGFNVVESGDVNRLSGGWERWGDSGIGDLDLETDTDAVYGNNVLRWDTNTGGNYGQIWSIVGEHEDVDIIARAEVTDIYYRVLARADMDEEGDGHRALARIDDDQVAVRAFDEDGNLIDSESSGITRTGDWAWSRFRCEGDEYKGKAWDGDDSIHDEPDDWEVEIELENIGEGGVGIQTTSFSEWAIDYFSVGVDGHEPPRIDEP</sequence>
<name>A0A346PHI5_9EURY</name>
<protein>
    <submittedName>
        <fullName evidence="1">Uncharacterized protein</fullName>
    </submittedName>
</protein>